<comment type="caution">
    <text evidence="2">The sequence shown here is derived from an EMBL/GenBank/DDBJ whole genome shotgun (WGS) entry which is preliminary data.</text>
</comment>
<feature type="compositionally biased region" description="Polar residues" evidence="1">
    <location>
        <begin position="7"/>
        <end position="16"/>
    </location>
</feature>
<feature type="region of interest" description="Disordered" evidence="1">
    <location>
        <begin position="1"/>
        <end position="38"/>
    </location>
</feature>
<sequence length="38" mass="4173">MGMDLASTGTCQSDASSRLLKMQDSDKRTKRGVKMLKP</sequence>
<dbReference type="AlphaFoldDB" id="K5CDG9"/>
<proteinExistence type="predicted"/>
<evidence type="ECO:0000313" key="2">
    <source>
        <dbReference type="EMBL" id="EKK01715.1"/>
    </source>
</evidence>
<gene>
    <name evidence="2" type="ORF">RBSH_02967</name>
</gene>
<dbReference type="EMBL" id="AMCW01000085">
    <property type="protein sequence ID" value="EKK01715.1"/>
    <property type="molecule type" value="Genomic_DNA"/>
</dbReference>
<organism evidence="2 3">
    <name type="scientific">Rhodopirellula baltica SH28</name>
    <dbReference type="NCBI Taxonomy" id="993517"/>
    <lineage>
        <taxon>Bacteria</taxon>
        <taxon>Pseudomonadati</taxon>
        <taxon>Planctomycetota</taxon>
        <taxon>Planctomycetia</taxon>
        <taxon>Pirellulales</taxon>
        <taxon>Pirellulaceae</taxon>
        <taxon>Rhodopirellula</taxon>
    </lineage>
</organism>
<dbReference type="PATRIC" id="fig|993517.3.peg.3214"/>
<feature type="compositionally biased region" description="Basic residues" evidence="1">
    <location>
        <begin position="28"/>
        <end position="38"/>
    </location>
</feature>
<evidence type="ECO:0000256" key="1">
    <source>
        <dbReference type="SAM" id="MobiDB-lite"/>
    </source>
</evidence>
<evidence type="ECO:0000313" key="3">
    <source>
        <dbReference type="Proteomes" id="UP000007993"/>
    </source>
</evidence>
<name>K5CDG9_RHOBT</name>
<accession>K5CDG9</accession>
<protein>
    <submittedName>
        <fullName evidence="2">Uncharacterized protein</fullName>
    </submittedName>
</protein>
<dbReference type="Proteomes" id="UP000007993">
    <property type="component" value="Unassembled WGS sequence"/>
</dbReference>
<reference evidence="2 3" key="1">
    <citation type="journal article" date="2013" name="Mar. Genomics">
        <title>Expression of sulfatases in Rhodopirellula baltica and the diversity of sulfatases in the genus Rhodopirellula.</title>
        <authorList>
            <person name="Wegner C.E."/>
            <person name="Richter-Heitmann T."/>
            <person name="Klindworth A."/>
            <person name="Klockow C."/>
            <person name="Richter M."/>
            <person name="Achstetter T."/>
            <person name="Glockner F.O."/>
            <person name="Harder J."/>
        </authorList>
    </citation>
    <scope>NUCLEOTIDE SEQUENCE [LARGE SCALE GENOMIC DNA]</scope>
    <source>
        <strain evidence="2 3">SH28</strain>
    </source>
</reference>